<accession>A0A146G3X9</accession>
<dbReference type="GO" id="GO:0005975">
    <property type="term" value="P:carbohydrate metabolic process"/>
    <property type="evidence" value="ECO:0007669"/>
    <property type="project" value="InterPro"/>
</dbReference>
<feature type="chain" id="PRO_5007524606" evidence="5">
    <location>
        <begin position="24"/>
        <end position="989"/>
    </location>
</feature>
<protein>
    <submittedName>
        <fullName evidence="7">Beta-galactosidase</fullName>
    </submittedName>
</protein>
<keyword evidence="2" id="KW-0378">Hydrolase</keyword>
<keyword evidence="3" id="KW-0862">Zinc</keyword>
<keyword evidence="1" id="KW-0479">Metal-binding</keyword>
<dbReference type="GO" id="GO:0009341">
    <property type="term" value="C:beta-galactosidase complex"/>
    <property type="evidence" value="ECO:0007669"/>
    <property type="project" value="InterPro"/>
</dbReference>
<sequence>MLISPARSLVLCAITLCTSSLQCADAPARNIAPAAEVTVSSWLETMTGDHLVNGNRSFVWRKDGWRSGTRFPAPAGVFREEPIIFDFHRSLPAEIDGVGVFGRSPLIFAVDLWDQGSWREVATNASAQPPGPPSQVLRFAPVPAHSVRIRLLGQAAQKDAEHYILGEVEIYGTLYGKNLAAGLEVDMGTPGERTFPQGQNVILPLKLAWKSLPTGFSAEDFSAQVTVGKRYGDRAMKVLRTDISSESSLIDLGSLAPGAYRVEVELREKASGAVIRRETTTVGVIDPRWEKGETDPQLADASRYSAPLGIDAAARMPRAWLRGADVNGLDSIHDIPDVDYYLQAVRDSGAIAEIFLPWGSLEPLPGVFDFDMADRWFAAAARYGLKLRVNLNPPLAGNLPAWLENDVLHEQFVDGRNEPIQMASLFSPTVRQHAPRLWRLLMTRYGRHPAAGLWVLNINGEYLWRIHANRYEDASPWALRAYRKDLATRYGSIERLNAAWHRHYATFADIPLPERGANLGWTTFCDFMLRETTAFYEPIAASAREILGDKAILLTTAGHLTAEPFVSFARKYQIWQSNHSQENPQFLGWASLWRTHGVTCFGEPGFVNVEMLDVNRSFFLSAVGGLVHYTYRQYNWPNPDAWVAFGNQQKLGDKLVNATPMRSDFVLAGMFESGLLAGSNTFSVGSVWIPVGSFYDACLKIGALPDFYDGHNPSVLQSTRAVVELGSVIFPAAAIDDLSRYVASGGRLILFPQLTGTTPRRVWTAPDDTRRDVLLERIAPSFTNARVSALTQVRSPGGWLAGLPDLTNTGAWLPEAKLPEGASILAETTYGKPAILQWPYGQGTVTAFPFSLPDRIVPGNDKRGPGGTGWNHTFTNPETIEFIKLLMKDIGIRLPFTLASDQKDTWSCGFENGPTRYILLYNNHETLPATVSIGSLDPARFPAATYRASLHHLAVALREETMPEQDTDRLQIKTSIPPYGLCLIELTPP</sequence>
<evidence type="ECO:0000259" key="6">
    <source>
        <dbReference type="Pfam" id="PF02449"/>
    </source>
</evidence>
<dbReference type="InParanoid" id="A0A146G3X9"/>
<dbReference type="InterPro" id="IPR013529">
    <property type="entry name" value="Glyco_hydro_42_N"/>
</dbReference>
<dbReference type="Gene3D" id="2.60.120.260">
    <property type="entry name" value="Galactose-binding domain-like"/>
    <property type="match status" value="1"/>
</dbReference>
<dbReference type="GO" id="GO:0004565">
    <property type="term" value="F:beta-galactosidase activity"/>
    <property type="evidence" value="ECO:0007669"/>
    <property type="project" value="InterPro"/>
</dbReference>
<dbReference type="EMBL" id="BDCO01000002">
    <property type="protein sequence ID" value="GAT32350.1"/>
    <property type="molecule type" value="Genomic_DNA"/>
</dbReference>
<dbReference type="STRING" id="690879.TSACC_2748"/>
<dbReference type="InterPro" id="IPR003476">
    <property type="entry name" value="Glyco_hydro_42"/>
</dbReference>
<organism evidence="7 8">
    <name type="scientific">Terrimicrobium sacchariphilum</name>
    <dbReference type="NCBI Taxonomy" id="690879"/>
    <lineage>
        <taxon>Bacteria</taxon>
        <taxon>Pseudomonadati</taxon>
        <taxon>Verrucomicrobiota</taxon>
        <taxon>Terrimicrobiia</taxon>
        <taxon>Terrimicrobiales</taxon>
        <taxon>Terrimicrobiaceae</taxon>
        <taxon>Terrimicrobium</taxon>
    </lineage>
</organism>
<comment type="caution">
    <text evidence="7">The sequence shown here is derived from an EMBL/GenBank/DDBJ whole genome shotgun (WGS) entry which is preliminary data.</text>
</comment>
<name>A0A146G3X9_TERSA</name>
<dbReference type="InterPro" id="IPR029062">
    <property type="entry name" value="Class_I_gatase-like"/>
</dbReference>
<dbReference type="GO" id="GO:0046872">
    <property type="term" value="F:metal ion binding"/>
    <property type="evidence" value="ECO:0007669"/>
    <property type="project" value="UniProtKB-KW"/>
</dbReference>
<evidence type="ECO:0000313" key="7">
    <source>
        <dbReference type="EMBL" id="GAT32350.1"/>
    </source>
</evidence>
<keyword evidence="8" id="KW-1185">Reference proteome</keyword>
<keyword evidence="4" id="KW-0326">Glycosidase</keyword>
<dbReference type="InterPro" id="IPR017853">
    <property type="entry name" value="GH"/>
</dbReference>
<evidence type="ECO:0000256" key="5">
    <source>
        <dbReference type="SAM" id="SignalP"/>
    </source>
</evidence>
<dbReference type="SUPFAM" id="SSF49785">
    <property type="entry name" value="Galactose-binding domain-like"/>
    <property type="match status" value="1"/>
</dbReference>
<evidence type="ECO:0000256" key="4">
    <source>
        <dbReference type="ARBA" id="ARBA00023295"/>
    </source>
</evidence>
<reference evidence="8" key="1">
    <citation type="journal article" date="2017" name="Genome Announc.">
        <title>Draft Genome Sequence of Terrimicrobium sacchariphilum NM-5T, a Facultative Anaerobic Soil Bacterium of the Class Spartobacteria.</title>
        <authorList>
            <person name="Qiu Y.L."/>
            <person name="Tourlousse D.M."/>
            <person name="Matsuura N."/>
            <person name="Ohashi A."/>
            <person name="Sekiguchi Y."/>
        </authorList>
    </citation>
    <scope>NUCLEOTIDE SEQUENCE [LARGE SCALE GENOMIC DNA]</scope>
    <source>
        <strain evidence="8">NM-5</strain>
    </source>
</reference>
<dbReference type="Gene3D" id="3.20.20.80">
    <property type="entry name" value="Glycosidases"/>
    <property type="match status" value="1"/>
</dbReference>
<dbReference type="RefSeq" id="WP_075078188.1">
    <property type="nucleotide sequence ID" value="NZ_BDCO01000002.1"/>
</dbReference>
<dbReference type="SUPFAM" id="SSF51445">
    <property type="entry name" value="(Trans)glycosidases"/>
    <property type="match status" value="1"/>
</dbReference>
<dbReference type="OrthoDB" id="9800974at2"/>
<evidence type="ECO:0000256" key="3">
    <source>
        <dbReference type="ARBA" id="ARBA00022833"/>
    </source>
</evidence>
<dbReference type="Pfam" id="PF02449">
    <property type="entry name" value="Glyco_hydro_42"/>
    <property type="match status" value="1"/>
</dbReference>
<dbReference type="PANTHER" id="PTHR36447:SF2">
    <property type="entry name" value="BETA-GALACTOSIDASE YESZ"/>
    <property type="match status" value="1"/>
</dbReference>
<evidence type="ECO:0000313" key="8">
    <source>
        <dbReference type="Proteomes" id="UP000076023"/>
    </source>
</evidence>
<feature type="signal peptide" evidence="5">
    <location>
        <begin position="1"/>
        <end position="23"/>
    </location>
</feature>
<dbReference type="Gene3D" id="3.40.50.880">
    <property type="match status" value="1"/>
</dbReference>
<dbReference type="SUPFAM" id="SSF52317">
    <property type="entry name" value="Class I glutamine amidotransferase-like"/>
    <property type="match status" value="1"/>
</dbReference>
<evidence type="ECO:0000256" key="2">
    <source>
        <dbReference type="ARBA" id="ARBA00022801"/>
    </source>
</evidence>
<proteinExistence type="predicted"/>
<evidence type="ECO:0000256" key="1">
    <source>
        <dbReference type="ARBA" id="ARBA00022723"/>
    </source>
</evidence>
<dbReference type="PANTHER" id="PTHR36447">
    <property type="entry name" value="BETA-GALACTOSIDASE GANA"/>
    <property type="match status" value="1"/>
</dbReference>
<dbReference type="AlphaFoldDB" id="A0A146G3X9"/>
<keyword evidence="5" id="KW-0732">Signal</keyword>
<feature type="domain" description="Glycoside hydrolase family 42 N-terminal" evidence="6">
    <location>
        <begin position="357"/>
        <end position="518"/>
    </location>
</feature>
<gene>
    <name evidence="7" type="ORF">TSACC_2748</name>
</gene>
<dbReference type="Proteomes" id="UP000076023">
    <property type="component" value="Unassembled WGS sequence"/>
</dbReference>
<dbReference type="InterPro" id="IPR008979">
    <property type="entry name" value="Galactose-bd-like_sf"/>
</dbReference>